<feature type="transmembrane region" description="Helical" evidence="1">
    <location>
        <begin position="6"/>
        <end position="25"/>
    </location>
</feature>
<proteinExistence type="predicted"/>
<sequence>MPTTPIDLGVVAVVLSIISIIYGLFRDKAQDVRALENRLATLEGNQFTSEDREGLRALEVKVGVFWNIIEKEAPRILKQTVTPLLDALLTKAEKGIAKLPRDELLELKRLLDEQYSNIANGGDVEDPGKALVLALYRGVVEVEAGLEPMDR</sequence>
<accession>A0A6M3MDN2</accession>
<evidence type="ECO:0000313" key="2">
    <source>
        <dbReference type="EMBL" id="QJB04210.1"/>
    </source>
</evidence>
<dbReference type="AlphaFoldDB" id="A0A6M3MDN2"/>
<dbReference type="EMBL" id="MT143875">
    <property type="protein sequence ID" value="QJB04210.1"/>
    <property type="molecule type" value="Genomic_DNA"/>
</dbReference>
<keyword evidence="1" id="KW-1133">Transmembrane helix</keyword>
<organism evidence="2">
    <name type="scientific">viral metagenome</name>
    <dbReference type="NCBI Taxonomy" id="1070528"/>
    <lineage>
        <taxon>unclassified sequences</taxon>
        <taxon>metagenomes</taxon>
        <taxon>organismal metagenomes</taxon>
    </lineage>
</organism>
<protein>
    <submittedName>
        <fullName evidence="2">Uncharacterized protein</fullName>
    </submittedName>
</protein>
<keyword evidence="1" id="KW-0812">Transmembrane</keyword>
<name>A0A6M3MDN2_9ZZZZ</name>
<reference evidence="2" key="1">
    <citation type="submission" date="2020-03" db="EMBL/GenBank/DDBJ databases">
        <title>The deep terrestrial virosphere.</title>
        <authorList>
            <person name="Holmfeldt K."/>
            <person name="Nilsson E."/>
            <person name="Simone D."/>
            <person name="Lopez-Fernandez M."/>
            <person name="Wu X."/>
            <person name="de Brujin I."/>
            <person name="Lundin D."/>
            <person name="Andersson A."/>
            <person name="Bertilsson S."/>
            <person name="Dopson M."/>
        </authorList>
    </citation>
    <scope>NUCLEOTIDE SEQUENCE</scope>
    <source>
        <strain evidence="2">MM171B00429</strain>
    </source>
</reference>
<keyword evidence="1" id="KW-0472">Membrane</keyword>
<evidence type="ECO:0000256" key="1">
    <source>
        <dbReference type="SAM" id="Phobius"/>
    </source>
</evidence>
<gene>
    <name evidence="2" type="ORF">MM171B00429_0028</name>
</gene>